<feature type="region of interest" description="Disordered" evidence="1">
    <location>
        <begin position="1"/>
        <end position="35"/>
    </location>
</feature>
<comment type="caution">
    <text evidence="2">The sequence shown here is derived from an EMBL/GenBank/DDBJ whole genome shotgun (WGS) entry which is preliminary data.</text>
</comment>
<feature type="compositionally biased region" description="Polar residues" evidence="1">
    <location>
        <begin position="21"/>
        <end position="30"/>
    </location>
</feature>
<feature type="region of interest" description="Disordered" evidence="1">
    <location>
        <begin position="69"/>
        <end position="91"/>
    </location>
</feature>
<protein>
    <submittedName>
        <fullName evidence="2">Uncharacterized protein</fullName>
    </submittedName>
</protein>
<gene>
    <name evidence="2" type="ORF">CVIRNUC_006505</name>
</gene>
<name>A0AAV1I9C7_9CHLO</name>
<dbReference type="Proteomes" id="UP001314263">
    <property type="component" value="Unassembled WGS sequence"/>
</dbReference>
<organism evidence="2 3">
    <name type="scientific">Coccomyxa viridis</name>
    <dbReference type="NCBI Taxonomy" id="1274662"/>
    <lineage>
        <taxon>Eukaryota</taxon>
        <taxon>Viridiplantae</taxon>
        <taxon>Chlorophyta</taxon>
        <taxon>core chlorophytes</taxon>
        <taxon>Trebouxiophyceae</taxon>
        <taxon>Trebouxiophyceae incertae sedis</taxon>
        <taxon>Coccomyxaceae</taxon>
        <taxon>Coccomyxa</taxon>
    </lineage>
</organism>
<dbReference type="AlphaFoldDB" id="A0AAV1I9C7"/>
<keyword evidence="3" id="KW-1185">Reference proteome</keyword>
<dbReference type="EMBL" id="CAUYUE010000008">
    <property type="protein sequence ID" value="CAK0783306.1"/>
    <property type="molecule type" value="Genomic_DNA"/>
</dbReference>
<reference evidence="2 3" key="1">
    <citation type="submission" date="2023-10" db="EMBL/GenBank/DDBJ databases">
        <authorList>
            <person name="Maclean D."/>
            <person name="Macfadyen A."/>
        </authorList>
    </citation>
    <scope>NUCLEOTIDE SEQUENCE [LARGE SCALE GENOMIC DNA]</scope>
</reference>
<accession>A0AAV1I9C7</accession>
<evidence type="ECO:0000313" key="2">
    <source>
        <dbReference type="EMBL" id="CAK0783306.1"/>
    </source>
</evidence>
<proteinExistence type="predicted"/>
<sequence>MMTAPAGKLNRVRHRVLDRGTQGSAGTLSAQHKPVTPSWPISAACRLGESARQQVVECDSALKLVQPPGSPSGTIDLLMPTPMPNRTQSLRGCSSYESWHAEY</sequence>
<evidence type="ECO:0000313" key="3">
    <source>
        <dbReference type="Proteomes" id="UP001314263"/>
    </source>
</evidence>
<evidence type="ECO:0000256" key="1">
    <source>
        <dbReference type="SAM" id="MobiDB-lite"/>
    </source>
</evidence>